<sequence>MLLLSIRLEKLTVCQMYWQKRSWNRNI</sequence>
<organism evidence="1 2">
    <name type="scientific">Solanum verrucosum</name>
    <dbReference type="NCBI Taxonomy" id="315347"/>
    <lineage>
        <taxon>Eukaryota</taxon>
        <taxon>Viridiplantae</taxon>
        <taxon>Streptophyta</taxon>
        <taxon>Embryophyta</taxon>
        <taxon>Tracheophyta</taxon>
        <taxon>Spermatophyta</taxon>
        <taxon>Magnoliopsida</taxon>
        <taxon>eudicotyledons</taxon>
        <taxon>Gunneridae</taxon>
        <taxon>Pentapetalae</taxon>
        <taxon>asterids</taxon>
        <taxon>lamiids</taxon>
        <taxon>Solanales</taxon>
        <taxon>Solanaceae</taxon>
        <taxon>Solanoideae</taxon>
        <taxon>Solaneae</taxon>
        <taxon>Solanum</taxon>
    </lineage>
</organism>
<protein>
    <submittedName>
        <fullName evidence="1">Uncharacterized protein</fullName>
    </submittedName>
</protein>
<keyword evidence="2" id="KW-1185">Reference proteome</keyword>
<name>A0AAF0ZME4_SOLVR</name>
<proteinExistence type="predicted"/>
<evidence type="ECO:0000313" key="2">
    <source>
        <dbReference type="Proteomes" id="UP001234989"/>
    </source>
</evidence>
<gene>
    <name evidence="1" type="ORF">MTR67_035539</name>
</gene>
<evidence type="ECO:0000313" key="1">
    <source>
        <dbReference type="EMBL" id="WMV42154.1"/>
    </source>
</evidence>
<dbReference type="EMBL" id="CP133619">
    <property type="protein sequence ID" value="WMV42154.1"/>
    <property type="molecule type" value="Genomic_DNA"/>
</dbReference>
<accession>A0AAF0ZME4</accession>
<dbReference type="AlphaFoldDB" id="A0AAF0ZME4"/>
<dbReference type="Proteomes" id="UP001234989">
    <property type="component" value="Chromosome 8"/>
</dbReference>
<reference evidence="1" key="1">
    <citation type="submission" date="2023-08" db="EMBL/GenBank/DDBJ databases">
        <title>A de novo genome assembly of Solanum verrucosum Schlechtendal, a Mexican diploid species geographically isolated from the other diploid A-genome species in potato relatives.</title>
        <authorList>
            <person name="Hosaka K."/>
        </authorList>
    </citation>
    <scope>NUCLEOTIDE SEQUENCE</scope>
    <source>
        <tissue evidence="1">Young leaves</tissue>
    </source>
</reference>